<dbReference type="EMBL" id="BTGU01000096">
    <property type="protein sequence ID" value="GMN60196.1"/>
    <property type="molecule type" value="Genomic_DNA"/>
</dbReference>
<dbReference type="AlphaFoldDB" id="A0AA88DS12"/>
<protein>
    <submittedName>
        <fullName evidence="1">Uncharacterized protein</fullName>
    </submittedName>
</protein>
<dbReference type="Proteomes" id="UP001187192">
    <property type="component" value="Unassembled WGS sequence"/>
</dbReference>
<keyword evidence="2" id="KW-1185">Reference proteome</keyword>
<sequence length="75" mass="8756">MAWGRYVFNLILGWNPAVSDIKGEHPPSRRARNRQWRLTCRRFFGSKDEDMTIARRLLGVEAVFWQNGGGEGSWF</sequence>
<accession>A0AA88DS12</accession>
<name>A0AA88DS12_FICCA</name>
<proteinExistence type="predicted"/>
<organism evidence="1 2">
    <name type="scientific">Ficus carica</name>
    <name type="common">Common fig</name>
    <dbReference type="NCBI Taxonomy" id="3494"/>
    <lineage>
        <taxon>Eukaryota</taxon>
        <taxon>Viridiplantae</taxon>
        <taxon>Streptophyta</taxon>
        <taxon>Embryophyta</taxon>
        <taxon>Tracheophyta</taxon>
        <taxon>Spermatophyta</taxon>
        <taxon>Magnoliopsida</taxon>
        <taxon>eudicotyledons</taxon>
        <taxon>Gunneridae</taxon>
        <taxon>Pentapetalae</taxon>
        <taxon>rosids</taxon>
        <taxon>fabids</taxon>
        <taxon>Rosales</taxon>
        <taxon>Moraceae</taxon>
        <taxon>Ficeae</taxon>
        <taxon>Ficus</taxon>
    </lineage>
</organism>
<evidence type="ECO:0000313" key="2">
    <source>
        <dbReference type="Proteomes" id="UP001187192"/>
    </source>
</evidence>
<reference evidence="1" key="1">
    <citation type="submission" date="2023-07" db="EMBL/GenBank/DDBJ databases">
        <title>draft genome sequence of fig (Ficus carica).</title>
        <authorList>
            <person name="Takahashi T."/>
            <person name="Nishimura K."/>
        </authorList>
    </citation>
    <scope>NUCLEOTIDE SEQUENCE</scope>
</reference>
<evidence type="ECO:0000313" key="1">
    <source>
        <dbReference type="EMBL" id="GMN60196.1"/>
    </source>
</evidence>
<gene>
    <name evidence="1" type="ORF">TIFTF001_029289</name>
</gene>
<comment type="caution">
    <text evidence="1">The sequence shown here is derived from an EMBL/GenBank/DDBJ whole genome shotgun (WGS) entry which is preliminary data.</text>
</comment>